<feature type="transmembrane region" description="Helical" evidence="1">
    <location>
        <begin position="43"/>
        <end position="61"/>
    </location>
</feature>
<comment type="caution">
    <text evidence="2">The sequence shown here is derived from an EMBL/GenBank/DDBJ whole genome shotgun (WGS) entry which is preliminary data.</text>
</comment>
<feature type="transmembrane region" description="Helical" evidence="1">
    <location>
        <begin position="18"/>
        <end position="37"/>
    </location>
</feature>
<dbReference type="EMBL" id="PHHC01000097">
    <property type="protein sequence ID" value="PPE03473.1"/>
    <property type="molecule type" value="Genomic_DNA"/>
</dbReference>
<evidence type="ECO:0000313" key="2">
    <source>
        <dbReference type="EMBL" id="PPE03473.1"/>
    </source>
</evidence>
<dbReference type="AlphaFoldDB" id="A0A2S5R854"/>
<keyword evidence="1" id="KW-0812">Transmembrane</keyword>
<evidence type="ECO:0000313" key="3">
    <source>
        <dbReference type="Proteomes" id="UP000239425"/>
    </source>
</evidence>
<accession>A0A2S5R854</accession>
<reference evidence="2 3" key="1">
    <citation type="submission" date="2017-11" db="EMBL/GenBank/DDBJ databases">
        <title>Comparative genomic analysis of Holospora spp., intranuclear symbionts of paramecia.</title>
        <authorList>
            <person name="Garushyants S.K."/>
            <person name="Beliavskaya A."/>
            <person name="Malko D.B."/>
            <person name="Logacheva M.D."/>
            <person name="Rautian M.S."/>
            <person name="Gelfand M.S."/>
        </authorList>
    </citation>
    <scope>NUCLEOTIDE SEQUENCE [LARGE SCALE GENOMIC DNA]</scope>
    <source>
        <strain evidence="3">02AZ16</strain>
    </source>
</reference>
<keyword evidence="3" id="KW-1185">Reference proteome</keyword>
<evidence type="ECO:0000256" key="1">
    <source>
        <dbReference type="SAM" id="Phobius"/>
    </source>
</evidence>
<proteinExistence type="predicted"/>
<keyword evidence="1" id="KW-0472">Membrane</keyword>
<organism evidence="2 3">
    <name type="scientific">Holospora curviuscula</name>
    <dbReference type="NCBI Taxonomy" id="1082868"/>
    <lineage>
        <taxon>Bacteria</taxon>
        <taxon>Pseudomonadati</taxon>
        <taxon>Pseudomonadota</taxon>
        <taxon>Alphaproteobacteria</taxon>
        <taxon>Holosporales</taxon>
        <taxon>Holosporaceae</taxon>
        <taxon>Holospora</taxon>
    </lineage>
</organism>
<dbReference type="RefSeq" id="WP_207760932.1">
    <property type="nucleotide sequence ID" value="NZ_PHHC01000097.1"/>
</dbReference>
<name>A0A2S5R854_9PROT</name>
<feature type="transmembrane region" description="Helical" evidence="1">
    <location>
        <begin position="73"/>
        <end position="94"/>
    </location>
</feature>
<dbReference type="Proteomes" id="UP000239425">
    <property type="component" value="Unassembled WGS sequence"/>
</dbReference>
<gene>
    <name evidence="2" type="ORF">HCUR_01076</name>
</gene>
<sequence>MIQRCAPQRLKRGVIARIIKNLGCYGWIISTILGGLLEYGLRFLPITVLLLLPSPLPLQRVISITRSSRYTRLSGAVSLVVFLDMYCVICFSKGTGLFTGKASLFKFSTYRSNAYVT</sequence>
<protein>
    <submittedName>
        <fullName evidence="2">Uncharacterized protein</fullName>
    </submittedName>
</protein>
<keyword evidence="1" id="KW-1133">Transmembrane helix</keyword>